<feature type="signal peptide" evidence="1">
    <location>
        <begin position="1"/>
        <end position="21"/>
    </location>
</feature>
<proteinExistence type="predicted"/>
<feature type="chain" id="PRO_5026821159" evidence="1">
    <location>
        <begin position="22"/>
        <end position="325"/>
    </location>
</feature>
<dbReference type="EMBL" id="CADCWE010000146">
    <property type="protein sequence ID" value="CAA9544537.1"/>
    <property type="molecule type" value="Genomic_DNA"/>
</dbReference>
<dbReference type="AlphaFoldDB" id="A0A6J4UA50"/>
<dbReference type="InterPro" id="IPR000421">
    <property type="entry name" value="FA58C"/>
</dbReference>
<reference evidence="3" key="1">
    <citation type="submission" date="2020-02" db="EMBL/GenBank/DDBJ databases">
        <authorList>
            <person name="Meier V. D."/>
        </authorList>
    </citation>
    <scope>NUCLEOTIDE SEQUENCE</scope>
    <source>
        <strain evidence="3">AVDCRST_MAG73</strain>
    </source>
</reference>
<dbReference type="CDD" id="cd05379">
    <property type="entry name" value="CAP_bacterial"/>
    <property type="match status" value="1"/>
</dbReference>
<dbReference type="PROSITE" id="PS50022">
    <property type="entry name" value="FA58C_3"/>
    <property type="match status" value="1"/>
</dbReference>
<name>A0A6J4UA50_9BACT</name>
<dbReference type="InterPro" id="IPR014044">
    <property type="entry name" value="CAP_dom"/>
</dbReference>
<organism evidence="3">
    <name type="scientific">uncultured Thermomicrobiales bacterium</name>
    <dbReference type="NCBI Taxonomy" id="1645740"/>
    <lineage>
        <taxon>Bacteria</taxon>
        <taxon>Pseudomonadati</taxon>
        <taxon>Thermomicrobiota</taxon>
        <taxon>Thermomicrobia</taxon>
        <taxon>Thermomicrobiales</taxon>
        <taxon>environmental samples</taxon>
    </lineage>
</organism>
<protein>
    <submittedName>
        <fullName evidence="3">CBM32</fullName>
    </submittedName>
</protein>
<dbReference type="SUPFAM" id="SSF55797">
    <property type="entry name" value="PR-1-like"/>
    <property type="match status" value="1"/>
</dbReference>
<dbReference type="Gene3D" id="3.40.33.10">
    <property type="entry name" value="CAP"/>
    <property type="match status" value="1"/>
</dbReference>
<evidence type="ECO:0000313" key="3">
    <source>
        <dbReference type="EMBL" id="CAA9544537.1"/>
    </source>
</evidence>
<evidence type="ECO:0000256" key="1">
    <source>
        <dbReference type="SAM" id="SignalP"/>
    </source>
</evidence>
<dbReference type="Gene3D" id="2.60.120.260">
    <property type="entry name" value="Galactose-binding domain-like"/>
    <property type="match status" value="1"/>
</dbReference>
<evidence type="ECO:0000259" key="2">
    <source>
        <dbReference type="PROSITE" id="PS50022"/>
    </source>
</evidence>
<dbReference type="PANTHER" id="PTHR31157:SF1">
    <property type="entry name" value="SCP DOMAIN-CONTAINING PROTEIN"/>
    <property type="match status" value="1"/>
</dbReference>
<gene>
    <name evidence="3" type="ORF">AVDCRST_MAG73-2276</name>
</gene>
<dbReference type="InterPro" id="IPR035940">
    <property type="entry name" value="CAP_sf"/>
</dbReference>
<dbReference type="Pfam" id="PF00188">
    <property type="entry name" value="CAP"/>
    <property type="match status" value="1"/>
</dbReference>
<feature type="domain" description="F5/8 type C" evidence="2">
    <location>
        <begin position="184"/>
        <end position="325"/>
    </location>
</feature>
<accession>A0A6J4UA50</accession>
<keyword evidence="1" id="KW-0732">Signal</keyword>
<dbReference type="InterPro" id="IPR008979">
    <property type="entry name" value="Galactose-bd-like_sf"/>
</dbReference>
<dbReference type="Pfam" id="PF00754">
    <property type="entry name" value="F5_F8_type_C"/>
    <property type="match status" value="1"/>
</dbReference>
<dbReference type="SUPFAM" id="SSF49785">
    <property type="entry name" value="Galactose-binding domain-like"/>
    <property type="match status" value="1"/>
</dbReference>
<sequence>MQRAIAIVVAFVVGLAQVGGATVAAPAEGASTRAETYSATTDYCADAEEMAFLKLINNYRASFGLGALVITQQLSAAADHHSQSMANFNYFSHTLTPEGISWSQNMANHGYNYNAWKGENIYAGQSGALAAFNAWKNSPGHDANMRNVNYKAIGIGRAYNANSTYKWYWTTNFGSYVDPAARVCGGTAAAPTATPTGTPFRIVASGRSSNSSSSLYAYDRKPTTAWATTATTPPSSAYAYFDLGSTKSIGAIRWMFAQTGYADAMQIQVSTNRYTWTTLATTGNATAGSWQVLTKRTSARYVRFYFTNPNRDAKLGSLSEIEIVS</sequence>
<dbReference type="PANTHER" id="PTHR31157">
    <property type="entry name" value="SCP DOMAIN-CONTAINING PROTEIN"/>
    <property type="match status" value="1"/>
</dbReference>